<dbReference type="EMBL" id="LNIX01000026">
    <property type="protein sequence ID" value="OXA42378.1"/>
    <property type="molecule type" value="Genomic_DNA"/>
</dbReference>
<evidence type="ECO:0000256" key="1">
    <source>
        <dbReference type="SAM" id="MobiDB-lite"/>
    </source>
</evidence>
<dbReference type="AlphaFoldDB" id="A0A226DBU5"/>
<name>A0A226DBU5_FOLCA</name>
<dbReference type="Proteomes" id="UP000198287">
    <property type="component" value="Unassembled WGS sequence"/>
</dbReference>
<reference evidence="2 3" key="1">
    <citation type="submission" date="2015-12" db="EMBL/GenBank/DDBJ databases">
        <title>The genome of Folsomia candida.</title>
        <authorList>
            <person name="Faddeeva A."/>
            <person name="Derks M.F."/>
            <person name="Anvar Y."/>
            <person name="Smit S."/>
            <person name="Van Straalen N."/>
            <person name="Roelofs D."/>
        </authorList>
    </citation>
    <scope>NUCLEOTIDE SEQUENCE [LARGE SCALE GENOMIC DNA]</scope>
    <source>
        <strain evidence="2 3">VU population</strain>
        <tissue evidence="2">Whole body</tissue>
    </source>
</reference>
<keyword evidence="3" id="KW-1185">Reference proteome</keyword>
<gene>
    <name evidence="2" type="ORF">Fcan01_22826</name>
</gene>
<evidence type="ECO:0000313" key="2">
    <source>
        <dbReference type="EMBL" id="OXA42378.1"/>
    </source>
</evidence>
<organism evidence="2 3">
    <name type="scientific">Folsomia candida</name>
    <name type="common">Springtail</name>
    <dbReference type="NCBI Taxonomy" id="158441"/>
    <lineage>
        <taxon>Eukaryota</taxon>
        <taxon>Metazoa</taxon>
        <taxon>Ecdysozoa</taxon>
        <taxon>Arthropoda</taxon>
        <taxon>Hexapoda</taxon>
        <taxon>Collembola</taxon>
        <taxon>Entomobryomorpha</taxon>
        <taxon>Isotomoidea</taxon>
        <taxon>Isotomidae</taxon>
        <taxon>Proisotominae</taxon>
        <taxon>Folsomia</taxon>
    </lineage>
</organism>
<accession>A0A226DBU5</accession>
<proteinExistence type="predicted"/>
<evidence type="ECO:0000313" key="3">
    <source>
        <dbReference type="Proteomes" id="UP000198287"/>
    </source>
</evidence>
<protein>
    <submittedName>
        <fullName evidence="2">Uncharacterized protein</fullName>
    </submittedName>
</protein>
<comment type="caution">
    <text evidence="2">The sequence shown here is derived from an EMBL/GenBank/DDBJ whole genome shotgun (WGS) entry which is preliminary data.</text>
</comment>
<sequence>MILLTWMASKFVSSFPLEAENISSSSLPPSSGRILEPKLLQNSPVLPKTEQTEGNLDHGRGRKSRQMPFMIYGGCSPYTGLGQGGGIPQFGGGFSQFDSGFGWGQGLRAKPTSLAWCKQDNDCTSLLAPCNGNLDCEKELILCDRQDIKCHDKVDNKYQKQRFYGFPPPYWYQG</sequence>
<feature type="region of interest" description="Disordered" evidence="1">
    <location>
        <begin position="40"/>
        <end position="63"/>
    </location>
</feature>